<organism evidence="1 2">
    <name type="scientific">Rhizobium calliandrae</name>
    <dbReference type="NCBI Taxonomy" id="1312182"/>
    <lineage>
        <taxon>Bacteria</taxon>
        <taxon>Pseudomonadati</taxon>
        <taxon>Pseudomonadota</taxon>
        <taxon>Alphaproteobacteria</taxon>
        <taxon>Hyphomicrobiales</taxon>
        <taxon>Rhizobiaceae</taxon>
        <taxon>Rhizobium/Agrobacterium group</taxon>
        <taxon>Rhizobium</taxon>
    </lineage>
</organism>
<evidence type="ECO:0000313" key="2">
    <source>
        <dbReference type="Proteomes" id="UP001172630"/>
    </source>
</evidence>
<dbReference type="RefSeq" id="WP_205587394.1">
    <property type="nucleotide sequence ID" value="NZ_JARFYN010000017.1"/>
</dbReference>
<reference evidence="1" key="1">
    <citation type="submission" date="2023-06" db="EMBL/GenBank/DDBJ databases">
        <title>Phylogenetic Diversity of Rhizobium strains.</title>
        <authorList>
            <person name="Moura F.T."/>
            <person name="Helene L.C.F."/>
            <person name="Hungria M."/>
        </authorList>
    </citation>
    <scope>NUCLEOTIDE SEQUENCE</scope>
    <source>
        <strain evidence="1">CCGE524</strain>
    </source>
</reference>
<gene>
    <name evidence="1" type="ORF">PY650_14855</name>
</gene>
<name>A0ABT7KE81_9HYPH</name>
<sequence length="62" mass="6797">MMVAPSGKTTSDKGRGSSFARGRVTSVLANRLIISRTQFCAVKAYMFAPETDNADVKRFTDH</sequence>
<proteinExistence type="predicted"/>
<comment type="caution">
    <text evidence="1">The sequence shown here is derived from an EMBL/GenBank/DDBJ whole genome shotgun (WGS) entry which is preliminary data.</text>
</comment>
<accession>A0ABT7KE81</accession>
<evidence type="ECO:0000313" key="1">
    <source>
        <dbReference type="EMBL" id="MDL2406917.1"/>
    </source>
</evidence>
<protein>
    <submittedName>
        <fullName evidence="1">Uncharacterized protein</fullName>
    </submittedName>
</protein>
<keyword evidence="2" id="KW-1185">Reference proteome</keyword>
<dbReference type="Proteomes" id="UP001172630">
    <property type="component" value="Unassembled WGS sequence"/>
</dbReference>
<dbReference type="EMBL" id="JARFYN010000017">
    <property type="protein sequence ID" value="MDL2406917.1"/>
    <property type="molecule type" value="Genomic_DNA"/>
</dbReference>